<dbReference type="InterPro" id="IPR027267">
    <property type="entry name" value="AH/BAR_dom_sf"/>
</dbReference>
<name>A0A9N9F7B0_9GLOM</name>
<keyword evidence="5" id="KW-1185">Reference proteome</keyword>
<gene>
    <name evidence="4" type="ORF">PBRASI_LOCUS3282</name>
</gene>
<evidence type="ECO:0000313" key="4">
    <source>
        <dbReference type="EMBL" id="CAG8514303.1"/>
    </source>
</evidence>
<feature type="compositionally biased region" description="Polar residues" evidence="2">
    <location>
        <begin position="519"/>
        <end position="533"/>
    </location>
</feature>
<dbReference type="GO" id="GO:0005737">
    <property type="term" value="C:cytoplasm"/>
    <property type="evidence" value="ECO:0007669"/>
    <property type="project" value="InterPro"/>
</dbReference>
<dbReference type="InterPro" id="IPR018859">
    <property type="entry name" value="BAR_dom-cont"/>
</dbReference>
<evidence type="ECO:0000256" key="1">
    <source>
        <dbReference type="SAM" id="Coils"/>
    </source>
</evidence>
<organism evidence="4 5">
    <name type="scientific">Paraglomus brasilianum</name>
    <dbReference type="NCBI Taxonomy" id="144538"/>
    <lineage>
        <taxon>Eukaryota</taxon>
        <taxon>Fungi</taxon>
        <taxon>Fungi incertae sedis</taxon>
        <taxon>Mucoromycota</taxon>
        <taxon>Glomeromycotina</taxon>
        <taxon>Glomeromycetes</taxon>
        <taxon>Paraglomerales</taxon>
        <taxon>Paraglomeraceae</taxon>
        <taxon>Paraglomus</taxon>
    </lineage>
</organism>
<dbReference type="SMART" id="SM00721">
    <property type="entry name" value="BAR"/>
    <property type="match status" value="1"/>
</dbReference>
<evidence type="ECO:0000313" key="5">
    <source>
        <dbReference type="Proteomes" id="UP000789739"/>
    </source>
</evidence>
<evidence type="ECO:0000259" key="3">
    <source>
        <dbReference type="SMART" id="SM00721"/>
    </source>
</evidence>
<reference evidence="4" key="1">
    <citation type="submission" date="2021-06" db="EMBL/GenBank/DDBJ databases">
        <authorList>
            <person name="Kallberg Y."/>
            <person name="Tangrot J."/>
            <person name="Rosling A."/>
        </authorList>
    </citation>
    <scope>NUCLEOTIDE SEQUENCE</scope>
    <source>
        <strain evidence="4">BR232B</strain>
    </source>
</reference>
<dbReference type="Proteomes" id="UP000789739">
    <property type="component" value="Unassembled WGS sequence"/>
</dbReference>
<dbReference type="CDD" id="cd07600">
    <property type="entry name" value="BAR_Gvp36"/>
    <property type="match status" value="1"/>
</dbReference>
<keyword evidence="1" id="KW-0175">Coiled coil</keyword>
<feature type="coiled-coil region" evidence="1">
    <location>
        <begin position="190"/>
        <end position="232"/>
    </location>
</feature>
<dbReference type="EMBL" id="CAJVPI010000291">
    <property type="protein sequence ID" value="CAG8514303.1"/>
    <property type="molecule type" value="Genomic_DNA"/>
</dbReference>
<dbReference type="InterPro" id="IPR004148">
    <property type="entry name" value="BAR_dom"/>
</dbReference>
<feature type="region of interest" description="Disordered" evidence="2">
    <location>
        <begin position="519"/>
        <end position="541"/>
    </location>
</feature>
<feature type="compositionally biased region" description="Acidic residues" evidence="2">
    <location>
        <begin position="465"/>
        <end position="475"/>
    </location>
</feature>
<dbReference type="OrthoDB" id="2429120at2759"/>
<evidence type="ECO:0000256" key="2">
    <source>
        <dbReference type="SAM" id="MobiDB-lite"/>
    </source>
</evidence>
<protein>
    <submittedName>
        <fullName evidence="4">7607_t:CDS:1</fullName>
    </submittedName>
</protein>
<sequence>MDRITSRLVTLNKGFGQVRQFAAEKLGTAEEITDLPQEYKDLEKRVDALRTVHTNLLRITRIHTNPSYDYPSQLQESVVELSRNVQDQLKVLTQSPAERAESVSRQVDPVQASVPKTLPHALARASAQGAELLGTEDPLGIALIKYAAIQERIGEHRIKMDEEITQKFVQPFNTTLNTSIQFAMKARRNVQSTRLTLDAAKARYKNTKAEKSEAARLEIEQAEDQFVAAVEEGITLMRAVLDNPEPLCNLADLVTAQLTFHKEAYEALAELAPEIDEIQVTQEALYSVKDVSAIGLNLSEASYGESPSSGGRRIFITSELLLGLLPMKVSAVGLNLSEASYGESPLSAIMRKEKRKRSNRSRSDSDIDFFLNSSAPTPISFFRLTHPTKRGRAIEKYKKSLAIAINISKGSKLDELRALDNDEEIIQRDWEIWLKEKKAVAGATKGEIGEHDNFASGSHCMKSTEEEEKEDENDEPLVPKRLKFDDSDINEINDIETQCKHSGVEGDSLNNPFLVLAEDNTSGENNASDASYRTESEESNVDIELEQKEKIEFQYEWLVGPGIKESTLIENDNKWTVGTIDVSNLLLEYRNLSVKKASERKIENAVEMLSLNYIFLLDENLSTGISEMIGTASLKAIFENIRSEYTLYHLSDKDILRCHEMSKARFCEKWQKEAEDNDNDLVLEVFESIADAREDSFVHEVFAPIILPFFVNSDLTCEWSSDVLDPSTHRKRKFDPILQGRKADFSVYTQIKGSRYYLLVSEIKSARYISSKKINFVDCDLVKIGNEMKDMLDKCIEDGVKTEDLAICSILVEGFQCSVFVMDLKFDAIYRMIFMGKFFLPQNIHNLNVLSIAIEELMQIKNIVSRSVELCFQSLSRYGKDPSITSTIPATPIRNKMMRPSFHTPIKCSETTPADSNLPARPLVPPHSVWDEDWITSLRVLLWPIDYFRREYPTITAEKSQLIFHSLSQGNDPLNRFYSKLKRLIKQAYPVLAEANQEELVRQQFFKGISHDNKLEVTRIGLENPISPLIRKLEEFERRKAKLMLGEYNPESHPVNYNQEHCAQTQGRELPRPSQMKSGKLYSDPRLRLNDQEWLTGYGTLERLNATAKDTSFLQNITDFISKGVLENIFQRKIQKVIQKMLNKILMRSFQPHE</sequence>
<dbReference type="Gene3D" id="1.20.1270.60">
    <property type="entry name" value="Arfaptin homology (AH) domain/BAR domain"/>
    <property type="match status" value="1"/>
</dbReference>
<dbReference type="SUPFAM" id="SSF103657">
    <property type="entry name" value="BAR/IMD domain-like"/>
    <property type="match status" value="1"/>
</dbReference>
<dbReference type="Pfam" id="PF10455">
    <property type="entry name" value="BAR_2"/>
    <property type="match status" value="1"/>
</dbReference>
<dbReference type="AlphaFoldDB" id="A0A9N9F7B0"/>
<feature type="region of interest" description="Disordered" evidence="2">
    <location>
        <begin position="448"/>
        <end position="476"/>
    </location>
</feature>
<comment type="caution">
    <text evidence="4">The sequence shown here is derived from an EMBL/GenBank/DDBJ whole genome shotgun (WGS) entry which is preliminary data.</text>
</comment>
<accession>A0A9N9F7B0</accession>
<proteinExistence type="predicted"/>
<feature type="domain" description="BAR" evidence="3">
    <location>
        <begin position="10"/>
        <end position="277"/>
    </location>
</feature>